<dbReference type="Proteomes" id="UP000546642">
    <property type="component" value="Unassembled WGS sequence"/>
</dbReference>
<dbReference type="InterPro" id="IPR000086">
    <property type="entry name" value="NUDIX_hydrolase_dom"/>
</dbReference>
<sequence length="183" mass="19950">MHDPSTGTTGAPAFSTVRIRVGAALFCGERVCVIRRDRPAGALYTLPGGKVEPGEPLEGALARELSEELRLEAASWDGPPELLWVQDQMVARPGPTPPPRKLHLVYRLHIGEEARGRLAEEEHDAAPNGRGDTGRVEWRDYRTVGDLALFPAVGGQIAGLETPVSRPDRTLAPPMTDITFSWR</sequence>
<dbReference type="InterPro" id="IPR020476">
    <property type="entry name" value="Nudix_hydrolase"/>
</dbReference>
<dbReference type="GO" id="GO:0016787">
    <property type="term" value="F:hydrolase activity"/>
    <property type="evidence" value="ECO:0007669"/>
    <property type="project" value="UniProtKB-KW"/>
</dbReference>
<feature type="domain" description="Nudix hydrolase" evidence="4">
    <location>
        <begin position="16"/>
        <end position="161"/>
    </location>
</feature>
<dbReference type="PANTHER" id="PTHR43736:SF2">
    <property type="entry name" value="MUTT_NUDIX FAMILY PROTEIN"/>
    <property type="match status" value="1"/>
</dbReference>
<gene>
    <name evidence="5" type="ORF">HNR23_002017</name>
</gene>
<evidence type="ECO:0000313" key="6">
    <source>
        <dbReference type="Proteomes" id="UP000546642"/>
    </source>
</evidence>
<name>A0A7W9YH00_9ACTN</name>
<dbReference type="InterPro" id="IPR015797">
    <property type="entry name" value="NUDIX_hydrolase-like_dom_sf"/>
</dbReference>
<comment type="caution">
    <text evidence="5">The sequence shown here is derived from an EMBL/GenBank/DDBJ whole genome shotgun (WGS) entry which is preliminary data.</text>
</comment>
<evidence type="ECO:0000256" key="2">
    <source>
        <dbReference type="ARBA" id="ARBA00022801"/>
    </source>
</evidence>
<accession>A0A7W9YH00</accession>
<keyword evidence="6" id="KW-1185">Reference proteome</keyword>
<dbReference type="PRINTS" id="PR00502">
    <property type="entry name" value="NUDIXFAMILY"/>
</dbReference>
<comment type="similarity">
    <text evidence="1 3">Belongs to the Nudix hydrolase family.</text>
</comment>
<reference evidence="5 6" key="1">
    <citation type="submission" date="2020-08" db="EMBL/GenBank/DDBJ databases">
        <title>Sequencing the genomes of 1000 actinobacteria strains.</title>
        <authorList>
            <person name="Klenk H.-P."/>
        </authorList>
    </citation>
    <scope>NUCLEOTIDE SEQUENCE [LARGE SCALE GENOMIC DNA]</scope>
    <source>
        <strain evidence="5 6">DSM 46659</strain>
    </source>
</reference>
<keyword evidence="2 3" id="KW-0378">Hydrolase</keyword>
<proteinExistence type="inferred from homology"/>
<dbReference type="EMBL" id="JACHDS010000001">
    <property type="protein sequence ID" value="MBB6171957.1"/>
    <property type="molecule type" value="Genomic_DNA"/>
</dbReference>
<dbReference type="AlphaFoldDB" id="A0A7W9YH00"/>
<dbReference type="CDD" id="cd02883">
    <property type="entry name" value="NUDIX_Hydrolase"/>
    <property type="match status" value="1"/>
</dbReference>
<evidence type="ECO:0000256" key="3">
    <source>
        <dbReference type="RuleBase" id="RU003476"/>
    </source>
</evidence>
<evidence type="ECO:0000313" key="5">
    <source>
        <dbReference type="EMBL" id="MBB6171957.1"/>
    </source>
</evidence>
<dbReference type="PROSITE" id="PS51462">
    <property type="entry name" value="NUDIX"/>
    <property type="match status" value="1"/>
</dbReference>
<evidence type="ECO:0000256" key="1">
    <source>
        <dbReference type="ARBA" id="ARBA00005582"/>
    </source>
</evidence>
<dbReference type="RefSeq" id="WP_343070505.1">
    <property type="nucleotide sequence ID" value="NZ_JACHDS010000001.1"/>
</dbReference>
<dbReference type="PROSITE" id="PS00893">
    <property type="entry name" value="NUDIX_BOX"/>
    <property type="match status" value="1"/>
</dbReference>
<evidence type="ECO:0000259" key="4">
    <source>
        <dbReference type="PROSITE" id="PS51462"/>
    </source>
</evidence>
<dbReference type="SUPFAM" id="SSF55811">
    <property type="entry name" value="Nudix"/>
    <property type="match status" value="1"/>
</dbReference>
<organism evidence="5 6">
    <name type="scientific">Nocardiopsis mwathae</name>
    <dbReference type="NCBI Taxonomy" id="1472723"/>
    <lineage>
        <taxon>Bacteria</taxon>
        <taxon>Bacillati</taxon>
        <taxon>Actinomycetota</taxon>
        <taxon>Actinomycetes</taxon>
        <taxon>Streptosporangiales</taxon>
        <taxon>Nocardiopsidaceae</taxon>
        <taxon>Nocardiopsis</taxon>
    </lineage>
</organism>
<protein>
    <submittedName>
        <fullName evidence="5">ADP-ribose pyrophosphatase YjhB (NUDIX family)</fullName>
    </submittedName>
</protein>
<dbReference type="Pfam" id="PF00293">
    <property type="entry name" value="NUDIX"/>
    <property type="match status" value="1"/>
</dbReference>
<dbReference type="Gene3D" id="3.90.79.10">
    <property type="entry name" value="Nucleoside Triphosphate Pyrophosphohydrolase"/>
    <property type="match status" value="1"/>
</dbReference>
<dbReference type="InterPro" id="IPR020084">
    <property type="entry name" value="NUDIX_hydrolase_CS"/>
</dbReference>
<dbReference type="PANTHER" id="PTHR43736">
    <property type="entry name" value="ADP-RIBOSE PYROPHOSPHATASE"/>
    <property type="match status" value="1"/>
</dbReference>